<evidence type="ECO:0000256" key="1">
    <source>
        <dbReference type="SAM" id="MobiDB-lite"/>
    </source>
</evidence>
<feature type="compositionally biased region" description="Basic and acidic residues" evidence="1">
    <location>
        <begin position="62"/>
        <end position="87"/>
    </location>
</feature>
<dbReference type="Proteomes" id="UP000248066">
    <property type="component" value="Unassembled WGS sequence"/>
</dbReference>
<proteinExistence type="predicted"/>
<gene>
    <name evidence="2" type="ORF">CR205_15435</name>
</gene>
<evidence type="ECO:0000313" key="2">
    <source>
        <dbReference type="EMBL" id="PYZ95782.1"/>
    </source>
</evidence>
<protein>
    <submittedName>
        <fullName evidence="2">Uncharacterized protein</fullName>
    </submittedName>
</protein>
<feature type="region of interest" description="Disordered" evidence="1">
    <location>
        <begin position="56"/>
        <end position="87"/>
    </location>
</feature>
<accession>A0A2W0HFW6</accession>
<dbReference type="EMBL" id="PDOF01000003">
    <property type="protein sequence ID" value="PYZ95782.1"/>
    <property type="molecule type" value="Genomic_DNA"/>
</dbReference>
<keyword evidence="3" id="KW-1185">Reference proteome</keyword>
<sequence>MTEASLRCLFLVLFFIEYMIFAEQGQFTHIECVFTPIQTTVLKMLLLHHNLNRPGRVHNRLTTKETPERSEKNSRSQGNKKEITADFRTGRYIIGRYK</sequence>
<dbReference type="AlphaFoldDB" id="A0A2W0HFW6"/>
<reference evidence="2 3" key="1">
    <citation type="submission" date="2017-10" db="EMBL/GenBank/DDBJ databases">
        <title>Bacillus sp. nov., a halophilic bacterium isolated from a Yangshapao Lake.</title>
        <authorList>
            <person name="Wang H."/>
        </authorList>
    </citation>
    <scope>NUCLEOTIDE SEQUENCE [LARGE SCALE GENOMIC DNA]</scope>
    <source>
        <strain evidence="2 3">YSP-3</strain>
    </source>
</reference>
<organism evidence="2 3">
    <name type="scientific">Alteribacter lacisalsi</name>
    <dbReference type="NCBI Taxonomy" id="2045244"/>
    <lineage>
        <taxon>Bacteria</taxon>
        <taxon>Bacillati</taxon>
        <taxon>Bacillota</taxon>
        <taxon>Bacilli</taxon>
        <taxon>Bacillales</taxon>
        <taxon>Bacillaceae</taxon>
        <taxon>Alteribacter</taxon>
    </lineage>
</organism>
<evidence type="ECO:0000313" key="3">
    <source>
        <dbReference type="Proteomes" id="UP000248066"/>
    </source>
</evidence>
<comment type="caution">
    <text evidence="2">The sequence shown here is derived from an EMBL/GenBank/DDBJ whole genome shotgun (WGS) entry which is preliminary data.</text>
</comment>
<name>A0A2W0HFW6_9BACI</name>